<dbReference type="CDD" id="cd01285">
    <property type="entry name" value="nucleoside_deaminase"/>
    <property type="match status" value="1"/>
</dbReference>
<evidence type="ECO:0000256" key="6">
    <source>
        <dbReference type="HAMAP-Rule" id="MF_00972"/>
    </source>
</evidence>
<dbReference type="EC" id="3.5.4.33" evidence="6"/>
<dbReference type="InterPro" id="IPR016193">
    <property type="entry name" value="Cytidine_deaminase-like"/>
</dbReference>
<comment type="cofactor">
    <cofactor evidence="6">
        <name>Zn(2+)</name>
        <dbReference type="ChEBI" id="CHEBI:29105"/>
    </cofactor>
    <text evidence="6">Binds 1 zinc ion per subunit.</text>
</comment>
<keyword evidence="2 6" id="KW-0479">Metal-binding</keyword>
<dbReference type="Proteomes" id="UP000733611">
    <property type="component" value="Unassembled WGS sequence"/>
</dbReference>
<dbReference type="GO" id="GO:0008270">
    <property type="term" value="F:zinc ion binding"/>
    <property type="evidence" value="ECO:0007669"/>
    <property type="project" value="UniProtKB-UniRule"/>
</dbReference>
<evidence type="ECO:0000313" key="9">
    <source>
        <dbReference type="EMBL" id="MBU3845277.1"/>
    </source>
</evidence>
<feature type="binding site" evidence="6">
    <location>
        <position position="151"/>
    </location>
    <ligand>
        <name>Zn(2+)</name>
        <dbReference type="ChEBI" id="CHEBI:29105"/>
        <note>catalytic</note>
    </ligand>
</feature>
<dbReference type="PANTHER" id="PTHR11079:SF202">
    <property type="entry name" value="TRNA-SPECIFIC ADENOSINE DEAMINASE"/>
    <property type="match status" value="1"/>
</dbReference>
<dbReference type="HAMAP" id="MF_00972">
    <property type="entry name" value="tRNA_aden_deaminase"/>
    <property type="match status" value="1"/>
</dbReference>
<dbReference type="PROSITE" id="PS51747">
    <property type="entry name" value="CYT_DCMP_DEAMINASES_2"/>
    <property type="match status" value="1"/>
</dbReference>
<feature type="compositionally biased region" description="Basic and acidic residues" evidence="7">
    <location>
        <begin position="238"/>
        <end position="256"/>
    </location>
</feature>
<evidence type="ECO:0000313" key="10">
    <source>
        <dbReference type="Proteomes" id="UP000733611"/>
    </source>
</evidence>
<evidence type="ECO:0000256" key="7">
    <source>
        <dbReference type="SAM" id="MobiDB-lite"/>
    </source>
</evidence>
<dbReference type="GO" id="GO:0052717">
    <property type="term" value="F:tRNA-specific adenosine-34 deaminase activity"/>
    <property type="evidence" value="ECO:0007669"/>
    <property type="project" value="UniProtKB-UniRule"/>
</dbReference>
<dbReference type="InterPro" id="IPR028883">
    <property type="entry name" value="tRNA_aden_deaminase"/>
</dbReference>
<comment type="subunit">
    <text evidence="6">Homodimer.</text>
</comment>
<accession>A0A948X068</accession>
<sequence length="286" mass="31017">MSQFASDSANKKAASSLTSSQDAFSAAVAAVAASIEQSTAPKAPAAPEPAPAPAQLWIDCTTLPDWQQAVHEFFMSKAMEQAELAKMEGEVPVGAVLVNDSGEIVATGYNLTIKMHDATAHAEVRAIRAAGTILKNYRLNALTLYVTLEPCCMCVMAAIHARIKAIVFGTPDPRTGACGSVFNLSGDIHHNHHLQVIGNVCQKECAQQLSSFFQHKRDEERQRKSQLTPEQIAAKEQAAADKQRRQEFKQAKEERAAKKRRKREAVLAARAAQDSEAPKDPASQDK</sequence>
<organism evidence="9 10">
    <name type="scientific">Candidatus Anaerobiospirillum pullicola</name>
    <dbReference type="NCBI Taxonomy" id="2838451"/>
    <lineage>
        <taxon>Bacteria</taxon>
        <taxon>Pseudomonadati</taxon>
        <taxon>Pseudomonadota</taxon>
        <taxon>Gammaproteobacteria</taxon>
        <taxon>Aeromonadales</taxon>
        <taxon>Succinivibrionaceae</taxon>
        <taxon>Anaerobiospirillum</taxon>
    </lineage>
</organism>
<gene>
    <name evidence="6 9" type="primary">tadA</name>
    <name evidence="9" type="ORF">H9847_10530</name>
</gene>
<name>A0A948X068_9GAMM</name>
<dbReference type="EMBL" id="JAHLFE010000217">
    <property type="protein sequence ID" value="MBU3845277.1"/>
    <property type="molecule type" value="Genomic_DNA"/>
</dbReference>
<feature type="binding site" evidence="6">
    <location>
        <position position="154"/>
    </location>
    <ligand>
        <name>Zn(2+)</name>
        <dbReference type="ChEBI" id="CHEBI:29105"/>
        <note>catalytic</note>
    </ligand>
</feature>
<feature type="compositionally biased region" description="Basic and acidic residues" evidence="7">
    <location>
        <begin position="276"/>
        <end position="286"/>
    </location>
</feature>
<comment type="catalytic activity">
    <reaction evidence="5 6">
        <text>adenosine(34) in tRNA + H2O + H(+) = inosine(34) in tRNA + NH4(+)</text>
        <dbReference type="Rhea" id="RHEA:43168"/>
        <dbReference type="Rhea" id="RHEA-COMP:10373"/>
        <dbReference type="Rhea" id="RHEA-COMP:10374"/>
        <dbReference type="ChEBI" id="CHEBI:15377"/>
        <dbReference type="ChEBI" id="CHEBI:15378"/>
        <dbReference type="ChEBI" id="CHEBI:28938"/>
        <dbReference type="ChEBI" id="CHEBI:74411"/>
        <dbReference type="ChEBI" id="CHEBI:82852"/>
        <dbReference type="EC" id="3.5.4.33"/>
    </reaction>
</comment>
<dbReference type="InterPro" id="IPR002125">
    <property type="entry name" value="CMP_dCMP_dom"/>
</dbReference>
<dbReference type="GO" id="GO:0002100">
    <property type="term" value="P:tRNA wobble adenosine to inosine editing"/>
    <property type="evidence" value="ECO:0007669"/>
    <property type="project" value="UniProtKB-UniRule"/>
</dbReference>
<proteinExistence type="inferred from homology"/>
<reference evidence="9" key="2">
    <citation type="submission" date="2021-04" db="EMBL/GenBank/DDBJ databases">
        <authorList>
            <person name="Gilroy R."/>
        </authorList>
    </citation>
    <scope>NUCLEOTIDE SEQUENCE</scope>
    <source>
        <strain evidence="9">378</strain>
    </source>
</reference>
<keyword evidence="3 6" id="KW-0378">Hydrolase</keyword>
<evidence type="ECO:0000256" key="1">
    <source>
        <dbReference type="ARBA" id="ARBA00022694"/>
    </source>
</evidence>
<dbReference type="Gene3D" id="3.40.140.10">
    <property type="entry name" value="Cytidine Deaminase, domain 2"/>
    <property type="match status" value="1"/>
</dbReference>
<comment type="caution">
    <text evidence="9">The sequence shown here is derived from an EMBL/GenBank/DDBJ whole genome shotgun (WGS) entry which is preliminary data.</text>
</comment>
<dbReference type="SUPFAM" id="SSF53927">
    <property type="entry name" value="Cytidine deaminase-like"/>
    <property type="match status" value="1"/>
</dbReference>
<keyword evidence="1 6" id="KW-0819">tRNA processing</keyword>
<dbReference type="AlphaFoldDB" id="A0A948X068"/>
<feature type="domain" description="CMP/dCMP-type deaminase" evidence="8">
    <location>
        <begin position="69"/>
        <end position="180"/>
    </location>
</feature>
<evidence type="ECO:0000256" key="4">
    <source>
        <dbReference type="ARBA" id="ARBA00022833"/>
    </source>
</evidence>
<keyword evidence="4 6" id="KW-0862">Zinc</keyword>
<dbReference type="PANTHER" id="PTHR11079">
    <property type="entry name" value="CYTOSINE DEAMINASE FAMILY MEMBER"/>
    <property type="match status" value="1"/>
</dbReference>
<comment type="similarity">
    <text evidence="6">Belongs to the cytidine and deoxycytidylate deaminase family.</text>
</comment>
<feature type="binding site" evidence="6">
    <location>
        <position position="121"/>
    </location>
    <ligand>
        <name>Zn(2+)</name>
        <dbReference type="ChEBI" id="CHEBI:29105"/>
        <note>catalytic</note>
    </ligand>
</feature>
<dbReference type="NCBIfam" id="NF008113">
    <property type="entry name" value="PRK10860.1"/>
    <property type="match status" value="1"/>
</dbReference>
<feature type="active site" description="Proton donor" evidence="6">
    <location>
        <position position="123"/>
    </location>
</feature>
<dbReference type="Pfam" id="PF00383">
    <property type="entry name" value="dCMP_cyt_deam_1"/>
    <property type="match status" value="1"/>
</dbReference>
<evidence type="ECO:0000256" key="5">
    <source>
        <dbReference type="ARBA" id="ARBA00048045"/>
    </source>
</evidence>
<reference evidence="9" key="1">
    <citation type="journal article" date="2021" name="PeerJ">
        <title>Extensive microbial diversity within the chicken gut microbiome revealed by metagenomics and culture.</title>
        <authorList>
            <person name="Gilroy R."/>
            <person name="Ravi A."/>
            <person name="Getino M."/>
            <person name="Pursley I."/>
            <person name="Horton D.L."/>
            <person name="Alikhan N.F."/>
            <person name="Baker D."/>
            <person name="Gharbi K."/>
            <person name="Hall N."/>
            <person name="Watson M."/>
            <person name="Adriaenssens E.M."/>
            <person name="Foster-Nyarko E."/>
            <person name="Jarju S."/>
            <person name="Secka A."/>
            <person name="Antonio M."/>
            <person name="Oren A."/>
            <person name="Chaudhuri R.R."/>
            <person name="La Ragione R."/>
            <person name="Hildebrand F."/>
            <person name="Pallen M.J."/>
        </authorList>
    </citation>
    <scope>NUCLEOTIDE SEQUENCE</scope>
    <source>
        <strain evidence="9">378</strain>
    </source>
</reference>
<protein>
    <recommendedName>
        <fullName evidence="6">tRNA-specific adenosine deaminase</fullName>
        <ecNumber evidence="6">3.5.4.33</ecNumber>
    </recommendedName>
</protein>
<evidence type="ECO:0000256" key="3">
    <source>
        <dbReference type="ARBA" id="ARBA00022801"/>
    </source>
</evidence>
<evidence type="ECO:0000256" key="2">
    <source>
        <dbReference type="ARBA" id="ARBA00022723"/>
    </source>
</evidence>
<evidence type="ECO:0000259" key="8">
    <source>
        <dbReference type="PROSITE" id="PS51747"/>
    </source>
</evidence>
<feature type="region of interest" description="Disordered" evidence="7">
    <location>
        <begin position="216"/>
        <end position="286"/>
    </location>
</feature>
<comment type="function">
    <text evidence="6">Catalyzes the deamination of adenosine to inosine at the wobble position 34 of tRNA(Arg2).</text>
</comment>